<sequence>MLLSVSAVLLLGLLIWFLVRIRYLRSLEAVLCTTFGFLLGQTAAAPLIQAVLNEVSALLAQIQL</sequence>
<gene>
    <name evidence="2" type="ORF">D7318_13355</name>
    <name evidence="1" type="ORF">D7319_13170</name>
</gene>
<comment type="caution">
    <text evidence="1">The sequence shown here is derived from an EMBL/GenBank/DDBJ whole genome shotgun (WGS) entry which is preliminary data.</text>
</comment>
<dbReference type="EMBL" id="RBDX01000008">
    <property type="protein sequence ID" value="RKN09401.1"/>
    <property type="molecule type" value="Genomic_DNA"/>
</dbReference>
<accession>A0A3A9W835</accession>
<reference evidence="3 4" key="1">
    <citation type="submission" date="2018-09" db="EMBL/GenBank/DDBJ databases">
        <title>Streptomyces sp. nov. DS1-2, an endophytic actinomycete isolated from roots of Dendrobium scabrilingue.</title>
        <authorList>
            <person name="Kuncharoen N."/>
            <person name="Kudo T."/>
            <person name="Ohkuma M."/>
            <person name="Yuki M."/>
            <person name="Tanasupawat S."/>
        </authorList>
    </citation>
    <scope>NUCLEOTIDE SEQUENCE [LARGE SCALE GENOMIC DNA]</scope>
    <source>
        <strain evidence="1 4">AZ1-7</strain>
        <strain evidence="2 3">DS1-2</strain>
    </source>
</reference>
<organism evidence="1 4">
    <name type="scientific">Streptomyces radicis</name>
    <dbReference type="NCBI Taxonomy" id="1750517"/>
    <lineage>
        <taxon>Bacteria</taxon>
        <taxon>Bacillati</taxon>
        <taxon>Actinomycetota</taxon>
        <taxon>Actinomycetes</taxon>
        <taxon>Kitasatosporales</taxon>
        <taxon>Streptomycetaceae</taxon>
        <taxon>Streptomyces</taxon>
    </lineage>
</organism>
<dbReference type="RefSeq" id="WP_120697176.1">
    <property type="nucleotide sequence ID" value="NZ_RBDX01000008.1"/>
</dbReference>
<dbReference type="OrthoDB" id="4314832at2"/>
<dbReference type="Proteomes" id="UP000275024">
    <property type="component" value="Unassembled WGS sequence"/>
</dbReference>
<dbReference type="EMBL" id="RBDY01000008">
    <property type="protein sequence ID" value="RKN23001.1"/>
    <property type="molecule type" value="Genomic_DNA"/>
</dbReference>
<dbReference type="AlphaFoldDB" id="A0A3A9W835"/>
<evidence type="ECO:0008006" key="5">
    <source>
        <dbReference type="Google" id="ProtNLM"/>
    </source>
</evidence>
<evidence type="ECO:0000313" key="1">
    <source>
        <dbReference type="EMBL" id="RKN09401.1"/>
    </source>
</evidence>
<dbReference type="Proteomes" id="UP000268652">
    <property type="component" value="Unassembled WGS sequence"/>
</dbReference>
<protein>
    <recommendedName>
        <fullName evidence="5">DUF2304 domain-containing protein</fullName>
    </recommendedName>
</protein>
<evidence type="ECO:0000313" key="4">
    <source>
        <dbReference type="Proteomes" id="UP000275024"/>
    </source>
</evidence>
<proteinExistence type="predicted"/>
<evidence type="ECO:0000313" key="2">
    <source>
        <dbReference type="EMBL" id="RKN23001.1"/>
    </source>
</evidence>
<keyword evidence="3" id="KW-1185">Reference proteome</keyword>
<evidence type="ECO:0000313" key="3">
    <source>
        <dbReference type="Proteomes" id="UP000268652"/>
    </source>
</evidence>
<name>A0A3A9W835_9ACTN</name>